<gene>
    <name evidence="3" type="ORF">NE237_002477</name>
</gene>
<dbReference type="GO" id="GO:0005737">
    <property type="term" value="C:cytoplasm"/>
    <property type="evidence" value="ECO:0007669"/>
    <property type="project" value="TreeGrafter"/>
</dbReference>
<dbReference type="InterPro" id="IPR003103">
    <property type="entry name" value="BAG_domain"/>
</dbReference>
<keyword evidence="1" id="KW-0143">Chaperone</keyword>
<dbReference type="GO" id="GO:0051087">
    <property type="term" value="F:protein-folding chaperone binding"/>
    <property type="evidence" value="ECO:0007669"/>
    <property type="project" value="InterPro"/>
</dbReference>
<dbReference type="GO" id="GO:0000774">
    <property type="term" value="F:adenyl-nucleotide exchange factor activity"/>
    <property type="evidence" value="ECO:0007669"/>
    <property type="project" value="TreeGrafter"/>
</dbReference>
<organism evidence="3 4">
    <name type="scientific">Protea cynaroides</name>
    <dbReference type="NCBI Taxonomy" id="273540"/>
    <lineage>
        <taxon>Eukaryota</taxon>
        <taxon>Viridiplantae</taxon>
        <taxon>Streptophyta</taxon>
        <taxon>Embryophyta</taxon>
        <taxon>Tracheophyta</taxon>
        <taxon>Spermatophyta</taxon>
        <taxon>Magnoliopsida</taxon>
        <taxon>Proteales</taxon>
        <taxon>Proteaceae</taxon>
        <taxon>Protea</taxon>
    </lineage>
</organism>
<dbReference type="AlphaFoldDB" id="A0A9Q0KVZ5"/>
<dbReference type="InterPro" id="IPR029071">
    <property type="entry name" value="Ubiquitin-like_domsf"/>
</dbReference>
<dbReference type="InterPro" id="IPR036533">
    <property type="entry name" value="BAG_dom_sf"/>
</dbReference>
<dbReference type="SMART" id="SM00213">
    <property type="entry name" value="UBQ"/>
    <property type="match status" value="1"/>
</dbReference>
<dbReference type="Proteomes" id="UP001141806">
    <property type="component" value="Unassembled WGS sequence"/>
</dbReference>
<dbReference type="Gene3D" id="1.20.58.120">
    <property type="entry name" value="BAG domain"/>
    <property type="match status" value="1"/>
</dbReference>
<sequence>MMKKKRLSFNGILSERSTTTTIASSTNKEEEVEWEMRPGGMLVQKRCQKSDSSAPILRLRIAYGAIRYEISISSQSTFGELKKLLEAETGMQPAEQRLLYRGKERENGAYLDMCGVKDRSKVVLMEDQMSREKRFIEMRKNAKIQSAYRAISDVAMEMDKLADQVSAIEKSIGNGTKVAEVQITTLIEMLMRQAIKLDSIPTEGDVSAQKNLQSKKVQKCVENLDVLKISNAKIKPVVVTTKWEIFDSPTTTKWEIFD</sequence>
<evidence type="ECO:0000313" key="4">
    <source>
        <dbReference type="Proteomes" id="UP001141806"/>
    </source>
</evidence>
<keyword evidence="4" id="KW-1185">Reference proteome</keyword>
<dbReference type="Gene3D" id="3.10.20.90">
    <property type="entry name" value="Phosphatidylinositol 3-kinase Catalytic Subunit, Chain A, domain 1"/>
    <property type="match status" value="1"/>
</dbReference>
<proteinExistence type="predicted"/>
<dbReference type="OrthoDB" id="417450at2759"/>
<name>A0A9Q0KVZ5_9MAGN</name>
<comment type="caution">
    <text evidence="3">The sequence shown here is derived from an EMBL/GenBank/DDBJ whole genome shotgun (WGS) entry which is preliminary data.</text>
</comment>
<evidence type="ECO:0000313" key="3">
    <source>
        <dbReference type="EMBL" id="KAJ4977371.1"/>
    </source>
</evidence>
<dbReference type="InterPro" id="IPR000626">
    <property type="entry name" value="Ubiquitin-like_dom"/>
</dbReference>
<dbReference type="PANTHER" id="PTHR12329:SF17">
    <property type="entry name" value="OS04G0619900 PROTEIN"/>
    <property type="match status" value="1"/>
</dbReference>
<dbReference type="Pfam" id="PF02179">
    <property type="entry name" value="BAG"/>
    <property type="match status" value="1"/>
</dbReference>
<evidence type="ECO:0000256" key="1">
    <source>
        <dbReference type="ARBA" id="ARBA00023186"/>
    </source>
</evidence>
<reference evidence="3" key="1">
    <citation type="journal article" date="2023" name="Plant J.">
        <title>The genome of the king protea, Protea cynaroides.</title>
        <authorList>
            <person name="Chang J."/>
            <person name="Duong T.A."/>
            <person name="Schoeman C."/>
            <person name="Ma X."/>
            <person name="Roodt D."/>
            <person name="Barker N."/>
            <person name="Li Z."/>
            <person name="Van de Peer Y."/>
            <person name="Mizrachi E."/>
        </authorList>
    </citation>
    <scope>NUCLEOTIDE SEQUENCE</scope>
    <source>
        <tissue evidence="3">Young leaves</tissue>
    </source>
</reference>
<dbReference type="SUPFAM" id="SSF54236">
    <property type="entry name" value="Ubiquitin-like"/>
    <property type="match status" value="1"/>
</dbReference>
<protein>
    <recommendedName>
        <fullName evidence="2">Ubiquitin-like domain-containing protein</fullName>
    </recommendedName>
</protein>
<accession>A0A9Q0KVZ5</accession>
<dbReference type="EMBL" id="JAMYWD010000003">
    <property type="protein sequence ID" value="KAJ4977371.1"/>
    <property type="molecule type" value="Genomic_DNA"/>
</dbReference>
<dbReference type="PROSITE" id="PS50053">
    <property type="entry name" value="UBIQUITIN_2"/>
    <property type="match status" value="1"/>
</dbReference>
<dbReference type="SUPFAM" id="SSF63491">
    <property type="entry name" value="BAG domain"/>
    <property type="match status" value="1"/>
</dbReference>
<dbReference type="InterPro" id="IPR039773">
    <property type="entry name" value="BAG_chaperone_regulator"/>
</dbReference>
<dbReference type="PANTHER" id="PTHR12329">
    <property type="entry name" value="BCL2-ASSOCIATED ATHANOGENE"/>
    <property type="match status" value="1"/>
</dbReference>
<feature type="domain" description="Ubiquitin-like" evidence="2">
    <location>
        <begin position="57"/>
        <end position="131"/>
    </location>
</feature>
<evidence type="ECO:0000259" key="2">
    <source>
        <dbReference type="PROSITE" id="PS50053"/>
    </source>
</evidence>
<dbReference type="GO" id="GO:0050821">
    <property type="term" value="P:protein stabilization"/>
    <property type="evidence" value="ECO:0007669"/>
    <property type="project" value="TreeGrafter"/>
</dbReference>
<dbReference type="Pfam" id="PF00240">
    <property type="entry name" value="ubiquitin"/>
    <property type="match status" value="1"/>
</dbReference>